<evidence type="ECO:0000256" key="5">
    <source>
        <dbReference type="ARBA" id="ARBA00022574"/>
    </source>
</evidence>
<comment type="caution">
    <text evidence="12">The sequence shown here is derived from an EMBL/GenBank/DDBJ whole genome shotgun (WGS) entry which is preliminary data.</text>
</comment>
<accession>A0AAD7QUS3</accession>
<dbReference type="InterPro" id="IPR036322">
    <property type="entry name" value="WD40_repeat_dom_sf"/>
</dbReference>
<organism evidence="12 13">
    <name type="scientific">Lipomyces tetrasporus</name>
    <dbReference type="NCBI Taxonomy" id="54092"/>
    <lineage>
        <taxon>Eukaryota</taxon>
        <taxon>Fungi</taxon>
        <taxon>Dikarya</taxon>
        <taxon>Ascomycota</taxon>
        <taxon>Saccharomycotina</taxon>
        <taxon>Lipomycetes</taxon>
        <taxon>Lipomycetales</taxon>
        <taxon>Lipomycetaceae</taxon>
        <taxon>Lipomyces</taxon>
    </lineage>
</organism>
<dbReference type="Gene3D" id="2.130.10.10">
    <property type="entry name" value="YVTN repeat-like/Quinoprotein amine dehydrogenase"/>
    <property type="match status" value="1"/>
</dbReference>
<dbReference type="GeneID" id="80882171"/>
<feature type="repeat" description="WD" evidence="11">
    <location>
        <begin position="190"/>
        <end position="225"/>
    </location>
</feature>
<dbReference type="PROSITE" id="PS00678">
    <property type="entry name" value="WD_REPEATS_1"/>
    <property type="match status" value="1"/>
</dbReference>
<dbReference type="GO" id="GO:0005782">
    <property type="term" value="C:peroxisomal matrix"/>
    <property type="evidence" value="ECO:0007669"/>
    <property type="project" value="UniProtKB-SubCell"/>
</dbReference>
<dbReference type="InterPro" id="IPR044536">
    <property type="entry name" value="PEX7"/>
</dbReference>
<dbReference type="AlphaFoldDB" id="A0AAD7QUS3"/>
<sequence length="350" mass="39151">MYSFRTSGFNGYAVQYSPFFDSRLACAASANFGLVGNGRLYVLGLTPSGIVAEKWFDTQDGLFDCAWSEIHENQIVTATGDGSIKLFDITLNDYPVQSWREHTREVFSANWNLVEKTTFCTSSWDGLIKLWSPVRPKSIATLQPRNAPLSCTYAASYSPYNATLIASCSSDSYLRLWDPRVGDGPINSIYAHNGAEILSLDWNKYRPDIIATSSVDRTIKIWDLRFTNRAGPMQSASPPAMSNASPVNELYGHDYAVRKIAWSPHASGLLLSASYDMTARVWEDKTAFKQSATQPSISRLHHGGGLRGVWDRHSEFVVGCDWSLWGAEGWVCTVGWDEMVWVWDIRAVLR</sequence>
<dbReference type="GO" id="GO:0016558">
    <property type="term" value="P:protein import into peroxisome matrix"/>
    <property type="evidence" value="ECO:0007669"/>
    <property type="project" value="InterPro"/>
</dbReference>
<evidence type="ECO:0000256" key="4">
    <source>
        <dbReference type="ARBA" id="ARBA00022490"/>
    </source>
</evidence>
<gene>
    <name evidence="12" type="ORF">POJ06DRAFT_248216</name>
</gene>
<comment type="similarity">
    <text evidence="9">Belongs to the WD repeat peroxin-7 family.</text>
</comment>
<dbReference type="PANTHER" id="PTHR46027:SF1">
    <property type="entry name" value="PEROXISOMAL TARGETING SIGNAL 2 RECEPTOR"/>
    <property type="match status" value="1"/>
</dbReference>
<dbReference type="InterPro" id="IPR020472">
    <property type="entry name" value="WD40_PAC1"/>
</dbReference>
<dbReference type="SUPFAM" id="SSF50978">
    <property type="entry name" value="WD40 repeat-like"/>
    <property type="match status" value="1"/>
</dbReference>
<evidence type="ECO:0000256" key="1">
    <source>
        <dbReference type="ARBA" id="ARBA00004253"/>
    </source>
</evidence>
<evidence type="ECO:0000256" key="2">
    <source>
        <dbReference type="ARBA" id="ARBA00004514"/>
    </source>
</evidence>
<evidence type="ECO:0000256" key="3">
    <source>
        <dbReference type="ARBA" id="ARBA00022448"/>
    </source>
</evidence>
<evidence type="ECO:0000256" key="8">
    <source>
        <dbReference type="ARBA" id="ARBA00023140"/>
    </source>
</evidence>
<proteinExistence type="inferred from homology"/>
<dbReference type="GO" id="GO:0005053">
    <property type="term" value="F:peroxisome matrix targeting signal-2 binding"/>
    <property type="evidence" value="ECO:0007669"/>
    <property type="project" value="InterPro"/>
</dbReference>
<dbReference type="PANTHER" id="PTHR46027">
    <property type="entry name" value="PEROXISOMAL TARGETING SIGNAL 2 RECEPTOR"/>
    <property type="match status" value="1"/>
</dbReference>
<dbReference type="SMART" id="SM00320">
    <property type="entry name" value="WD40"/>
    <property type="match status" value="6"/>
</dbReference>
<keyword evidence="3" id="KW-0813">Transport</keyword>
<reference evidence="12" key="1">
    <citation type="submission" date="2023-03" db="EMBL/GenBank/DDBJ databases">
        <title>Near-Complete genome sequence of Lipomyces tetrasporous NRRL Y-64009, an oleaginous yeast capable of growing on lignocellulosic hydrolysates.</title>
        <authorList>
            <consortium name="Lawrence Berkeley National Laboratory"/>
            <person name="Jagtap S.S."/>
            <person name="Liu J.-J."/>
            <person name="Walukiewicz H.E."/>
            <person name="Pangilinan J."/>
            <person name="Lipzen A."/>
            <person name="Ahrendt S."/>
            <person name="Koriabine M."/>
            <person name="Cobaugh K."/>
            <person name="Salamov A."/>
            <person name="Yoshinaga Y."/>
            <person name="Ng V."/>
            <person name="Daum C."/>
            <person name="Grigoriev I.V."/>
            <person name="Slininger P.J."/>
            <person name="Dien B.S."/>
            <person name="Jin Y.-S."/>
            <person name="Rao C.V."/>
        </authorList>
    </citation>
    <scope>NUCLEOTIDE SEQUENCE</scope>
    <source>
        <strain evidence="12">NRRL Y-64009</strain>
    </source>
</reference>
<dbReference type="PRINTS" id="PR00320">
    <property type="entry name" value="GPROTEINBRPT"/>
</dbReference>
<feature type="repeat" description="WD" evidence="11">
    <location>
        <begin position="250"/>
        <end position="283"/>
    </location>
</feature>
<dbReference type="PROSITE" id="PS50294">
    <property type="entry name" value="WD_REPEATS_REGION"/>
    <property type="match status" value="1"/>
</dbReference>
<evidence type="ECO:0000256" key="9">
    <source>
        <dbReference type="ARBA" id="ARBA00024017"/>
    </source>
</evidence>
<dbReference type="InterPro" id="IPR019775">
    <property type="entry name" value="WD40_repeat_CS"/>
</dbReference>
<evidence type="ECO:0000256" key="11">
    <source>
        <dbReference type="PROSITE-ProRule" id="PRU00221"/>
    </source>
</evidence>
<keyword evidence="4" id="KW-0963">Cytoplasm</keyword>
<comment type="subcellular location">
    <subcellularLocation>
        <location evidence="2">Cytoplasm</location>
        <location evidence="2">Cytosol</location>
    </subcellularLocation>
    <subcellularLocation>
        <location evidence="1">Peroxisome matrix</location>
    </subcellularLocation>
</comment>
<dbReference type="Pfam" id="PF00400">
    <property type="entry name" value="WD40"/>
    <property type="match status" value="4"/>
</dbReference>
<keyword evidence="8" id="KW-0576">Peroxisome</keyword>
<dbReference type="InterPro" id="IPR001680">
    <property type="entry name" value="WD40_rpt"/>
</dbReference>
<evidence type="ECO:0000256" key="10">
    <source>
        <dbReference type="ARBA" id="ARBA00032565"/>
    </source>
</evidence>
<keyword evidence="7" id="KW-0653">Protein transport</keyword>
<evidence type="ECO:0000256" key="6">
    <source>
        <dbReference type="ARBA" id="ARBA00022737"/>
    </source>
</evidence>
<evidence type="ECO:0000313" key="13">
    <source>
        <dbReference type="Proteomes" id="UP001217417"/>
    </source>
</evidence>
<dbReference type="InterPro" id="IPR015943">
    <property type="entry name" value="WD40/YVTN_repeat-like_dom_sf"/>
</dbReference>
<dbReference type="GO" id="GO:0005829">
    <property type="term" value="C:cytosol"/>
    <property type="evidence" value="ECO:0007669"/>
    <property type="project" value="UniProtKB-SubCell"/>
</dbReference>
<dbReference type="Proteomes" id="UP001217417">
    <property type="component" value="Unassembled WGS sequence"/>
</dbReference>
<name>A0AAD7QUS3_9ASCO</name>
<protein>
    <recommendedName>
        <fullName evidence="10">Peroxin-7</fullName>
    </recommendedName>
</protein>
<keyword evidence="13" id="KW-1185">Reference proteome</keyword>
<dbReference type="PROSITE" id="PS50082">
    <property type="entry name" value="WD_REPEATS_2"/>
    <property type="match status" value="2"/>
</dbReference>
<keyword evidence="5 11" id="KW-0853">WD repeat</keyword>
<dbReference type="EMBL" id="JARPMG010000003">
    <property type="protein sequence ID" value="KAJ8101907.1"/>
    <property type="molecule type" value="Genomic_DNA"/>
</dbReference>
<evidence type="ECO:0000256" key="7">
    <source>
        <dbReference type="ARBA" id="ARBA00022927"/>
    </source>
</evidence>
<evidence type="ECO:0000313" key="12">
    <source>
        <dbReference type="EMBL" id="KAJ8101907.1"/>
    </source>
</evidence>
<keyword evidence="6" id="KW-0677">Repeat</keyword>
<dbReference type="RefSeq" id="XP_056045357.1">
    <property type="nucleotide sequence ID" value="XM_056187005.1"/>
</dbReference>